<proteinExistence type="predicted"/>
<accession>A0A1I4F137</accession>
<reference evidence="2 3" key="1">
    <citation type="submission" date="2016-10" db="EMBL/GenBank/DDBJ databases">
        <authorList>
            <person name="Varghese N."/>
            <person name="Submissions S."/>
        </authorList>
    </citation>
    <scope>NUCLEOTIDE SEQUENCE [LARGE SCALE GENOMIC DNA]</scope>
    <source>
        <strain evidence="2 3">DSM 16392</strain>
    </source>
</reference>
<name>A0A1I4F137_9HYPH</name>
<dbReference type="Proteomes" id="UP000199598">
    <property type="component" value="Unassembled WGS sequence"/>
</dbReference>
<keyword evidence="3" id="KW-1185">Reference proteome</keyword>
<organism evidence="2 3">
    <name type="scientific">Pseudovibrio ascidiaceicola</name>
    <dbReference type="NCBI Taxonomy" id="285279"/>
    <lineage>
        <taxon>Bacteria</taxon>
        <taxon>Pseudomonadati</taxon>
        <taxon>Pseudomonadota</taxon>
        <taxon>Alphaproteobacteria</taxon>
        <taxon>Hyphomicrobiales</taxon>
        <taxon>Stappiaceae</taxon>
        <taxon>Pseudovibrio</taxon>
    </lineage>
</organism>
<evidence type="ECO:0000313" key="2">
    <source>
        <dbReference type="EMBL" id="SFL11634.1"/>
    </source>
</evidence>
<protein>
    <submittedName>
        <fullName evidence="2">Uncharacterized protein</fullName>
    </submittedName>
</protein>
<feature type="signal peptide" evidence="1">
    <location>
        <begin position="1"/>
        <end position="19"/>
    </location>
</feature>
<evidence type="ECO:0000313" key="3">
    <source>
        <dbReference type="Proteomes" id="UP000199598"/>
    </source>
</evidence>
<dbReference type="RefSeq" id="WP_093523531.1">
    <property type="nucleotide sequence ID" value="NZ_FOSK01000017.1"/>
</dbReference>
<gene>
    <name evidence="2" type="ORF">SAMN04488518_11716</name>
</gene>
<sequence>MKKTILGLALAACATPALAGEVTLNNTQITELLTGSTIKGIHFAAETRQYFSESGLTLWIKEGDAKPSEARYKIENNQYCSSWTGLWSKEEYGCFNITHDKEQGLYYFINEDFRAPFIVNSKFQLTFD</sequence>
<keyword evidence="1" id="KW-0732">Signal</keyword>
<feature type="chain" id="PRO_5046057000" evidence="1">
    <location>
        <begin position="20"/>
        <end position="128"/>
    </location>
</feature>
<dbReference type="EMBL" id="FOSK01000017">
    <property type="protein sequence ID" value="SFL11634.1"/>
    <property type="molecule type" value="Genomic_DNA"/>
</dbReference>
<evidence type="ECO:0000256" key="1">
    <source>
        <dbReference type="SAM" id="SignalP"/>
    </source>
</evidence>
<comment type="caution">
    <text evidence="2">The sequence shown here is derived from an EMBL/GenBank/DDBJ whole genome shotgun (WGS) entry which is preliminary data.</text>
</comment>